<dbReference type="GO" id="GO:0003700">
    <property type="term" value="F:DNA-binding transcription factor activity"/>
    <property type="evidence" value="ECO:0007669"/>
    <property type="project" value="TreeGrafter"/>
</dbReference>
<gene>
    <name evidence="2" type="ORF">GGR04_003692</name>
</gene>
<dbReference type="AlphaFoldDB" id="A0A7W6MLI3"/>
<evidence type="ECO:0000313" key="2">
    <source>
        <dbReference type="EMBL" id="MBB3999822.1"/>
    </source>
</evidence>
<accession>A0A7W6MLI3</accession>
<proteinExistence type="predicted"/>
<protein>
    <submittedName>
        <fullName evidence="2">Rrf2 family protein</fullName>
    </submittedName>
</protein>
<dbReference type="PANTHER" id="PTHR33221:SF5">
    <property type="entry name" value="HTH-TYPE TRANSCRIPTIONAL REGULATOR ISCR"/>
    <property type="match status" value="1"/>
</dbReference>
<name>A0A7W6MLI3_9HYPH</name>
<sequence>MLTMKGKYGLKAMLHLATVPEGSRALSEEIATAHSISKKFLDTILGDLRTAGMVHARKGRGGGYALARPASEIRVGHVLRVLDGPLAPIPCASRTAYRRCDDCRDERSCSVRRLMLEVRNAISAVLDDKTLAEVAFASEGIDIEFRELVAAP</sequence>
<dbReference type="NCBIfam" id="TIGR00738">
    <property type="entry name" value="rrf2_super"/>
    <property type="match status" value="1"/>
</dbReference>
<keyword evidence="3" id="KW-1185">Reference proteome</keyword>
<dbReference type="InterPro" id="IPR000944">
    <property type="entry name" value="Tscrpt_reg_Rrf2"/>
</dbReference>
<dbReference type="PROSITE" id="PS51197">
    <property type="entry name" value="HTH_RRF2_2"/>
    <property type="match status" value="1"/>
</dbReference>
<dbReference type="GO" id="GO:0003677">
    <property type="term" value="F:DNA binding"/>
    <property type="evidence" value="ECO:0007669"/>
    <property type="project" value="UniProtKB-KW"/>
</dbReference>
<evidence type="ECO:0000313" key="3">
    <source>
        <dbReference type="Proteomes" id="UP000542776"/>
    </source>
</evidence>
<keyword evidence="1" id="KW-0238">DNA-binding</keyword>
<dbReference type="SUPFAM" id="SSF46785">
    <property type="entry name" value="Winged helix' DNA-binding domain"/>
    <property type="match status" value="1"/>
</dbReference>
<dbReference type="Pfam" id="PF02082">
    <property type="entry name" value="Rrf2"/>
    <property type="match status" value="1"/>
</dbReference>
<dbReference type="InterPro" id="IPR036388">
    <property type="entry name" value="WH-like_DNA-bd_sf"/>
</dbReference>
<dbReference type="PANTHER" id="PTHR33221">
    <property type="entry name" value="WINGED HELIX-TURN-HELIX TRANSCRIPTIONAL REGULATOR, RRF2 FAMILY"/>
    <property type="match status" value="1"/>
</dbReference>
<dbReference type="GO" id="GO:0005829">
    <property type="term" value="C:cytosol"/>
    <property type="evidence" value="ECO:0007669"/>
    <property type="project" value="TreeGrafter"/>
</dbReference>
<organism evidence="2 3">
    <name type="scientific">Aureimonas pseudogalii</name>
    <dbReference type="NCBI Taxonomy" id="1744844"/>
    <lineage>
        <taxon>Bacteria</taxon>
        <taxon>Pseudomonadati</taxon>
        <taxon>Pseudomonadota</taxon>
        <taxon>Alphaproteobacteria</taxon>
        <taxon>Hyphomicrobiales</taxon>
        <taxon>Aurantimonadaceae</taxon>
        <taxon>Aureimonas</taxon>
    </lineage>
</organism>
<dbReference type="EMBL" id="JACIEK010000012">
    <property type="protein sequence ID" value="MBB3999822.1"/>
    <property type="molecule type" value="Genomic_DNA"/>
</dbReference>
<dbReference type="Gene3D" id="1.10.10.10">
    <property type="entry name" value="Winged helix-like DNA-binding domain superfamily/Winged helix DNA-binding domain"/>
    <property type="match status" value="1"/>
</dbReference>
<dbReference type="RefSeq" id="WP_183201330.1">
    <property type="nucleotide sequence ID" value="NZ_JACIEK010000012.1"/>
</dbReference>
<evidence type="ECO:0000256" key="1">
    <source>
        <dbReference type="ARBA" id="ARBA00023125"/>
    </source>
</evidence>
<comment type="caution">
    <text evidence="2">The sequence shown here is derived from an EMBL/GenBank/DDBJ whole genome shotgun (WGS) entry which is preliminary data.</text>
</comment>
<dbReference type="InterPro" id="IPR036390">
    <property type="entry name" value="WH_DNA-bd_sf"/>
</dbReference>
<dbReference type="Proteomes" id="UP000542776">
    <property type="component" value="Unassembled WGS sequence"/>
</dbReference>
<reference evidence="2 3" key="1">
    <citation type="submission" date="2020-08" db="EMBL/GenBank/DDBJ databases">
        <title>Genomic Encyclopedia of Type Strains, Phase IV (KMG-IV): sequencing the most valuable type-strain genomes for metagenomic binning, comparative biology and taxonomic classification.</title>
        <authorList>
            <person name="Goeker M."/>
        </authorList>
    </citation>
    <scope>NUCLEOTIDE SEQUENCE [LARGE SCALE GENOMIC DNA]</scope>
    <source>
        <strain evidence="2 3">DSM 102238</strain>
    </source>
</reference>